<dbReference type="InterPro" id="IPR053745">
    <property type="entry name" value="Viral_Tail_Comp_sf"/>
</dbReference>
<gene>
    <name evidence="1" type="ORF">ACFFGE_13480</name>
</gene>
<dbReference type="InterPro" id="IPR021508">
    <property type="entry name" value="Gp17-like"/>
</dbReference>
<sequence length="137" mass="14702">MSGHENALTKALIAALREDATLEALVGDRIWERVREDAGFPQLLIGRGESRPVTADGGGVEHRLTLSCASRFNGLEEARAVASAARARLDGARMEADGVRTVSLNVTFVDAFRSGDGQRAWAVIRLRAVTEEVAGDE</sequence>
<protein>
    <submittedName>
        <fullName evidence="1">DUF3168 domain-containing protein</fullName>
    </submittedName>
</protein>
<dbReference type="RefSeq" id="WP_376836970.1">
    <property type="nucleotide sequence ID" value="NZ_JBHLSW010000015.1"/>
</dbReference>
<proteinExistence type="predicted"/>
<comment type="caution">
    <text evidence="1">The sequence shown here is derived from an EMBL/GenBank/DDBJ whole genome shotgun (WGS) entry which is preliminary data.</text>
</comment>
<evidence type="ECO:0000313" key="1">
    <source>
        <dbReference type="EMBL" id="MFC0634886.1"/>
    </source>
</evidence>
<dbReference type="EMBL" id="JBHLSW010000015">
    <property type="protein sequence ID" value="MFC0634886.1"/>
    <property type="molecule type" value="Genomic_DNA"/>
</dbReference>
<dbReference type="Gene3D" id="3.30.2000.30">
    <property type="match status" value="1"/>
</dbReference>
<accession>A0ABV6R628</accession>
<keyword evidence="2" id="KW-1185">Reference proteome</keyword>
<organism evidence="1 2">
    <name type="scientific">Brevundimonas balnearis</name>
    <dbReference type="NCBI Taxonomy" id="1572858"/>
    <lineage>
        <taxon>Bacteria</taxon>
        <taxon>Pseudomonadati</taxon>
        <taxon>Pseudomonadota</taxon>
        <taxon>Alphaproteobacteria</taxon>
        <taxon>Caulobacterales</taxon>
        <taxon>Caulobacteraceae</taxon>
        <taxon>Brevundimonas</taxon>
    </lineage>
</organism>
<evidence type="ECO:0000313" key="2">
    <source>
        <dbReference type="Proteomes" id="UP001589906"/>
    </source>
</evidence>
<name>A0ABV6R628_9CAUL</name>
<reference evidence="1 2" key="1">
    <citation type="submission" date="2024-09" db="EMBL/GenBank/DDBJ databases">
        <authorList>
            <person name="Sun Q."/>
            <person name="Mori K."/>
        </authorList>
    </citation>
    <scope>NUCLEOTIDE SEQUENCE [LARGE SCALE GENOMIC DNA]</scope>
    <source>
        <strain evidence="1 2">NCAIM B.02621</strain>
    </source>
</reference>
<dbReference type="Proteomes" id="UP001589906">
    <property type="component" value="Unassembled WGS sequence"/>
</dbReference>
<dbReference type="Pfam" id="PF11367">
    <property type="entry name" value="Tail_completion_gp17"/>
    <property type="match status" value="1"/>
</dbReference>